<keyword evidence="6" id="KW-0418">Kinase</keyword>
<proteinExistence type="predicted"/>
<feature type="transmembrane region" description="Helical" evidence="10">
    <location>
        <begin position="90"/>
        <end position="112"/>
    </location>
</feature>
<keyword evidence="13" id="KW-1185">Reference proteome</keyword>
<protein>
    <recommendedName>
        <fullName evidence="2">histidine kinase</fullName>
        <ecNumber evidence="2">2.7.13.3</ecNumber>
    </recommendedName>
</protein>
<dbReference type="EC" id="2.7.13.3" evidence="2"/>
<evidence type="ECO:0000259" key="11">
    <source>
        <dbReference type="Pfam" id="PF07730"/>
    </source>
</evidence>
<keyword evidence="8" id="KW-0902">Two-component regulatory system</keyword>
<evidence type="ECO:0000256" key="5">
    <source>
        <dbReference type="ARBA" id="ARBA00022741"/>
    </source>
</evidence>
<comment type="caution">
    <text evidence="12">The sequence shown here is derived from an EMBL/GenBank/DDBJ whole genome shotgun (WGS) entry which is preliminary data.</text>
</comment>
<dbReference type="PANTHER" id="PTHR24421:SF10">
    <property type="entry name" value="NITRATE_NITRITE SENSOR PROTEIN NARQ"/>
    <property type="match status" value="1"/>
</dbReference>
<evidence type="ECO:0000256" key="7">
    <source>
        <dbReference type="ARBA" id="ARBA00022840"/>
    </source>
</evidence>
<reference evidence="13" key="1">
    <citation type="journal article" date="2019" name="Int. J. Syst. Evol. Microbiol.">
        <title>The Global Catalogue of Microorganisms (GCM) 10K type strain sequencing project: providing services to taxonomists for standard genome sequencing and annotation.</title>
        <authorList>
            <consortium name="The Broad Institute Genomics Platform"/>
            <consortium name="The Broad Institute Genome Sequencing Center for Infectious Disease"/>
            <person name="Wu L."/>
            <person name="Ma J."/>
        </authorList>
    </citation>
    <scope>NUCLEOTIDE SEQUENCE [LARGE SCALE GENOMIC DNA]</scope>
    <source>
        <strain evidence="13">JCM 18409</strain>
    </source>
</reference>
<dbReference type="InterPro" id="IPR011712">
    <property type="entry name" value="Sig_transdc_His_kin_sub3_dim/P"/>
</dbReference>
<evidence type="ECO:0000256" key="2">
    <source>
        <dbReference type="ARBA" id="ARBA00012438"/>
    </source>
</evidence>
<dbReference type="RefSeq" id="WP_345655197.1">
    <property type="nucleotide sequence ID" value="NZ_BAABKB010000023.1"/>
</dbReference>
<keyword evidence="10" id="KW-0472">Membrane</keyword>
<keyword evidence="10" id="KW-0812">Transmembrane</keyword>
<dbReference type="Pfam" id="PF07730">
    <property type="entry name" value="HisKA_3"/>
    <property type="match status" value="1"/>
</dbReference>
<keyword evidence="5" id="KW-0547">Nucleotide-binding</keyword>
<keyword evidence="3" id="KW-0597">Phosphoprotein</keyword>
<name>A0ABP9J7W7_9ACTN</name>
<dbReference type="PANTHER" id="PTHR24421">
    <property type="entry name" value="NITRATE/NITRITE SENSOR PROTEIN NARX-RELATED"/>
    <property type="match status" value="1"/>
</dbReference>
<feature type="transmembrane region" description="Helical" evidence="10">
    <location>
        <begin position="209"/>
        <end position="227"/>
    </location>
</feature>
<feature type="transmembrane region" description="Helical" evidence="10">
    <location>
        <begin position="37"/>
        <end position="55"/>
    </location>
</feature>
<dbReference type="EMBL" id="BAABKB010000023">
    <property type="protein sequence ID" value="GAA5023518.1"/>
    <property type="molecule type" value="Genomic_DNA"/>
</dbReference>
<feature type="domain" description="Signal transduction histidine kinase subgroup 3 dimerisation and phosphoacceptor" evidence="11">
    <location>
        <begin position="397"/>
        <end position="458"/>
    </location>
</feature>
<dbReference type="InterPro" id="IPR050482">
    <property type="entry name" value="Sensor_HK_TwoCompSys"/>
</dbReference>
<dbReference type="Proteomes" id="UP001501759">
    <property type="component" value="Unassembled WGS sequence"/>
</dbReference>
<evidence type="ECO:0000313" key="13">
    <source>
        <dbReference type="Proteomes" id="UP001501759"/>
    </source>
</evidence>
<feature type="transmembrane region" description="Helical" evidence="10">
    <location>
        <begin position="175"/>
        <end position="197"/>
    </location>
</feature>
<sequence>MPIRLLLFGLGAALSLVTVDIARTERGFSTALTTPHGLTALLGAGWALLMCALALRRRPSDRRTGLLLFVASYAWFLSEWDNPGTTSSLVFSVGLALNAACPAAVAHAVLAYPGGRLGSWPARTLAAAGYAITVGVQGVGAATYFRPQAQGCSQCPRNWWAVADAPTRAQSIASWGVQAGTAWLWALIIFLVCRLLTSGGAAQRSTGPTTLCALGYFTAVAISYLHSLDRGFLGTDGLDGQLWQTQAGALILLAAALTAETVRARLRHGELTRMVINPGDAATPSRLRDAIAERLADPDLQIAYPVGDGNDHVDAAANPVALPPPNGRAATPLHRGDTHIATLIHRQGLPIDPSAMNELMSGTHMALEHGRLHAECLAQLAGLRASGTRIVTAGDEERRRLERDLHDGAQQRLVGLALGLRLLRLRSTAVPDRLDWAEQELDQAIAELRRLARGLHPVLLKEAGLAVAVEALGHTRDLRIEALPRVRFPDVLESTVYLMVARMSESRATTVRIDTCDGRLITHVTVAGGMPDLADLADRITTLEGEFTSRTEHGQTRVTAQLPLHSPGQAADTGP</sequence>
<comment type="catalytic activity">
    <reaction evidence="1">
        <text>ATP + protein L-histidine = ADP + protein N-phospho-L-histidine.</text>
        <dbReference type="EC" id="2.7.13.3"/>
    </reaction>
</comment>
<keyword evidence="10" id="KW-1133">Transmembrane helix</keyword>
<evidence type="ECO:0000256" key="1">
    <source>
        <dbReference type="ARBA" id="ARBA00000085"/>
    </source>
</evidence>
<evidence type="ECO:0000256" key="6">
    <source>
        <dbReference type="ARBA" id="ARBA00022777"/>
    </source>
</evidence>
<evidence type="ECO:0000313" key="12">
    <source>
        <dbReference type="EMBL" id="GAA5023518.1"/>
    </source>
</evidence>
<dbReference type="Gene3D" id="1.20.5.1930">
    <property type="match status" value="1"/>
</dbReference>
<keyword evidence="7" id="KW-0067">ATP-binding</keyword>
<evidence type="ECO:0000256" key="3">
    <source>
        <dbReference type="ARBA" id="ARBA00022553"/>
    </source>
</evidence>
<feature type="region of interest" description="Disordered" evidence="9">
    <location>
        <begin position="549"/>
        <end position="575"/>
    </location>
</feature>
<evidence type="ECO:0000256" key="4">
    <source>
        <dbReference type="ARBA" id="ARBA00022679"/>
    </source>
</evidence>
<gene>
    <name evidence="12" type="ORF">GCM10023335_56350</name>
</gene>
<evidence type="ECO:0000256" key="10">
    <source>
        <dbReference type="SAM" id="Phobius"/>
    </source>
</evidence>
<organism evidence="12 13">
    <name type="scientific">Streptomyces siamensis</name>
    <dbReference type="NCBI Taxonomy" id="1274986"/>
    <lineage>
        <taxon>Bacteria</taxon>
        <taxon>Bacillati</taxon>
        <taxon>Actinomycetota</taxon>
        <taxon>Actinomycetes</taxon>
        <taxon>Kitasatosporales</taxon>
        <taxon>Streptomycetaceae</taxon>
        <taxon>Streptomyces</taxon>
    </lineage>
</organism>
<accession>A0ABP9J7W7</accession>
<keyword evidence="4" id="KW-0808">Transferase</keyword>
<evidence type="ECO:0000256" key="8">
    <source>
        <dbReference type="ARBA" id="ARBA00023012"/>
    </source>
</evidence>
<evidence type="ECO:0000256" key="9">
    <source>
        <dbReference type="SAM" id="MobiDB-lite"/>
    </source>
</evidence>